<proteinExistence type="predicted"/>
<dbReference type="SUPFAM" id="SSF81383">
    <property type="entry name" value="F-box domain"/>
    <property type="match status" value="1"/>
</dbReference>
<reference evidence="2" key="2">
    <citation type="submission" date="2023-05" db="EMBL/GenBank/DDBJ databases">
        <authorList>
            <person name="Schelkunov M.I."/>
        </authorList>
    </citation>
    <scope>NUCLEOTIDE SEQUENCE</scope>
    <source>
        <strain evidence="2">Hsosn_3</strain>
        <tissue evidence="2">Leaf</tissue>
    </source>
</reference>
<feature type="domain" description="F-box" evidence="1">
    <location>
        <begin position="26"/>
        <end position="59"/>
    </location>
</feature>
<dbReference type="EMBL" id="JAUIZM010000011">
    <property type="protein sequence ID" value="KAK1357958.1"/>
    <property type="molecule type" value="Genomic_DNA"/>
</dbReference>
<accession>A0AAD8H1H9</accession>
<dbReference type="AlphaFoldDB" id="A0AAD8H1H9"/>
<protein>
    <submittedName>
        <fullName evidence="2">F-box/LRR-repeat protein</fullName>
    </submittedName>
</protein>
<comment type="caution">
    <text evidence="2">The sequence shown here is derived from an EMBL/GenBank/DDBJ whole genome shotgun (WGS) entry which is preliminary data.</text>
</comment>
<dbReference type="Proteomes" id="UP001237642">
    <property type="component" value="Unassembled WGS sequence"/>
</dbReference>
<gene>
    <name evidence="2" type="ORF">POM88_051214</name>
</gene>
<evidence type="ECO:0000259" key="1">
    <source>
        <dbReference type="Pfam" id="PF00646"/>
    </source>
</evidence>
<dbReference type="InterPro" id="IPR001810">
    <property type="entry name" value="F-box_dom"/>
</dbReference>
<dbReference type="PANTHER" id="PTHR14939:SF5">
    <property type="entry name" value="F-BOX ONLY PROTEIN 22"/>
    <property type="match status" value="1"/>
</dbReference>
<evidence type="ECO:0000313" key="3">
    <source>
        <dbReference type="Proteomes" id="UP001237642"/>
    </source>
</evidence>
<dbReference type="InterPro" id="IPR036047">
    <property type="entry name" value="F-box-like_dom_sf"/>
</dbReference>
<organism evidence="2 3">
    <name type="scientific">Heracleum sosnowskyi</name>
    <dbReference type="NCBI Taxonomy" id="360622"/>
    <lineage>
        <taxon>Eukaryota</taxon>
        <taxon>Viridiplantae</taxon>
        <taxon>Streptophyta</taxon>
        <taxon>Embryophyta</taxon>
        <taxon>Tracheophyta</taxon>
        <taxon>Spermatophyta</taxon>
        <taxon>Magnoliopsida</taxon>
        <taxon>eudicotyledons</taxon>
        <taxon>Gunneridae</taxon>
        <taxon>Pentapetalae</taxon>
        <taxon>asterids</taxon>
        <taxon>campanulids</taxon>
        <taxon>Apiales</taxon>
        <taxon>Apiaceae</taxon>
        <taxon>Apioideae</taxon>
        <taxon>apioid superclade</taxon>
        <taxon>Tordylieae</taxon>
        <taxon>Tordyliinae</taxon>
        <taxon>Heracleum</taxon>
    </lineage>
</organism>
<name>A0AAD8H1H9_9APIA</name>
<reference evidence="2" key="1">
    <citation type="submission" date="2023-02" db="EMBL/GenBank/DDBJ databases">
        <title>Genome of toxic invasive species Heracleum sosnowskyi carries increased number of genes despite the absence of recent whole-genome duplications.</title>
        <authorList>
            <person name="Schelkunov M."/>
            <person name="Shtratnikova V."/>
            <person name="Makarenko M."/>
            <person name="Klepikova A."/>
            <person name="Omelchenko D."/>
            <person name="Novikova G."/>
            <person name="Obukhova E."/>
            <person name="Bogdanov V."/>
            <person name="Penin A."/>
            <person name="Logacheva M."/>
        </authorList>
    </citation>
    <scope>NUCLEOTIDE SEQUENCE</scope>
    <source>
        <strain evidence="2">Hsosn_3</strain>
        <tissue evidence="2">Leaf</tissue>
    </source>
</reference>
<dbReference type="GO" id="GO:0000209">
    <property type="term" value="P:protein polyubiquitination"/>
    <property type="evidence" value="ECO:0007669"/>
    <property type="project" value="TreeGrafter"/>
</dbReference>
<keyword evidence="3" id="KW-1185">Reference proteome</keyword>
<evidence type="ECO:0000313" key="2">
    <source>
        <dbReference type="EMBL" id="KAK1357958.1"/>
    </source>
</evidence>
<dbReference type="GO" id="GO:0032436">
    <property type="term" value="P:positive regulation of proteasomal ubiquitin-dependent protein catabolic process"/>
    <property type="evidence" value="ECO:0007669"/>
    <property type="project" value="TreeGrafter"/>
</dbReference>
<sequence length="550" mass="59803">METKTKVCEMGESSRKSLATIDSVGDDLLGNILNRLPALHFASATCVNRSWHRICDSLLSTPKLASALSLNPSIQDAVDEVFNKVFAEPIRPHFAIVAIGQSFEMHVAIELITKKLGTAIPIICTAAFGLMGRDVASNSFKEIPQWGEEEEEDHFNNWQFYDPSAFLDGDFSEIFNRPKTNRNAAVMLTVGFLPGMKVAAVTLSQSKKDALFVDEFVTNIRECSAIASGCTSPAAIMLFAGLGTDTDGLLEKLDCAMSPETAIIGDGSSVFLCGGNCIQKNSKYSVAGVALLFMRDRDKPGMGNIQFHVALSTGMSPIGPSYKTVSVREIRGKGTTWLTAKSEGDIQELDGQTILNQIYDEMPDLVKYPSLYIGVVKRRKCFLGSNEVKWITSQVFHEVHGGDEAQLFVEGRSIKTGDPFRVFQSDSHMAFSSLENVYDKFRSLKQGSSGVGSSSCLTAAPGNNSIIFGGIVFACIGREDGFFGKYNVDSTPFLENFPGVPLAGLYCGNSEICRGDSSSYDRESSSHRCFSHSYSSVYFVMSYTPSGPGI</sequence>
<dbReference type="Pfam" id="PF00646">
    <property type="entry name" value="F-box"/>
    <property type="match status" value="1"/>
</dbReference>
<dbReference type="PANTHER" id="PTHR14939">
    <property type="entry name" value="F-BOX ONLY PROTEIN 22"/>
    <property type="match status" value="1"/>
</dbReference>